<proteinExistence type="predicted"/>
<dbReference type="Proteomes" id="UP000230885">
    <property type="component" value="Unassembled WGS sequence"/>
</dbReference>
<evidence type="ECO:0000313" key="3">
    <source>
        <dbReference type="EMBL" id="PJC28687.1"/>
    </source>
</evidence>
<protein>
    <recommendedName>
        <fullName evidence="5">HNH nuclease domain-containing protein</fullName>
    </recommendedName>
</protein>
<dbReference type="AlphaFoldDB" id="A0A2M8EU87"/>
<gene>
    <name evidence="3" type="ORF">CO053_03330</name>
</gene>
<dbReference type="CDD" id="cd00085">
    <property type="entry name" value="HNHc"/>
    <property type="match status" value="1"/>
</dbReference>
<evidence type="ECO:0000259" key="2">
    <source>
        <dbReference type="SMART" id="SM00746"/>
    </source>
</evidence>
<feature type="domain" description="HNH nuclease" evidence="1">
    <location>
        <begin position="95"/>
        <end position="147"/>
    </location>
</feature>
<evidence type="ECO:0008006" key="5">
    <source>
        <dbReference type="Google" id="ProtNLM"/>
    </source>
</evidence>
<dbReference type="InterPro" id="IPR003615">
    <property type="entry name" value="HNH_nuc"/>
</dbReference>
<dbReference type="SMART" id="SM00507">
    <property type="entry name" value="HNHc"/>
    <property type="match status" value="1"/>
</dbReference>
<evidence type="ECO:0000313" key="4">
    <source>
        <dbReference type="Proteomes" id="UP000230885"/>
    </source>
</evidence>
<name>A0A2M8EU87_9BACT</name>
<feature type="domain" description="TRASH" evidence="2">
    <location>
        <begin position="45"/>
        <end position="81"/>
    </location>
</feature>
<comment type="caution">
    <text evidence="3">The sequence shown here is derived from an EMBL/GenBank/DDBJ whole genome shotgun (WGS) entry which is preliminary data.</text>
</comment>
<dbReference type="EMBL" id="PFSE01000052">
    <property type="protein sequence ID" value="PJC28687.1"/>
    <property type="molecule type" value="Genomic_DNA"/>
</dbReference>
<evidence type="ECO:0000259" key="1">
    <source>
        <dbReference type="SMART" id="SM00507"/>
    </source>
</evidence>
<accession>A0A2M8EU87</accession>
<dbReference type="InterPro" id="IPR011017">
    <property type="entry name" value="TRASH_dom"/>
</dbReference>
<reference evidence="4" key="1">
    <citation type="submission" date="2017-09" db="EMBL/GenBank/DDBJ databases">
        <title>Depth-based differentiation of microbial function through sediment-hosted aquifers and enrichment of novel symbionts in the deep terrestrial subsurface.</title>
        <authorList>
            <person name="Probst A.J."/>
            <person name="Ladd B."/>
            <person name="Jarett J.K."/>
            <person name="Geller-Mcgrath D.E."/>
            <person name="Sieber C.M.K."/>
            <person name="Emerson J.B."/>
            <person name="Anantharaman K."/>
            <person name="Thomas B.C."/>
            <person name="Malmstrom R."/>
            <person name="Stieglmeier M."/>
            <person name="Klingl A."/>
            <person name="Woyke T."/>
            <person name="Ryan C.M."/>
            <person name="Banfield J.F."/>
        </authorList>
    </citation>
    <scope>NUCLEOTIDE SEQUENCE [LARGE SCALE GENOMIC DNA]</scope>
</reference>
<dbReference type="SMART" id="SM00746">
    <property type="entry name" value="TRASH"/>
    <property type="match status" value="1"/>
</dbReference>
<organism evidence="3 4">
    <name type="scientific">Candidatus Shapirobacteria bacterium CG_4_9_14_0_2_um_filter_40_11</name>
    <dbReference type="NCBI Taxonomy" id="1974876"/>
    <lineage>
        <taxon>Bacteria</taxon>
        <taxon>Candidatus Shapironibacteriota</taxon>
    </lineage>
</organism>
<sequence length="164" mass="19493">MPMAKCQICFKQFYIKPSHLKLGWGKYCSIKCRSAAQLKGKIVKCFTCGKEIYRSPKLLSRSKSKKYFCSKSCQTLWRNKQYVGELSNKWVNGRNSYRKVLLRNKIKPICKLCNFSDERVLIAHHIDHNRENNKLNNLVWLCLNCHYLIHNFKDFEKKLKNNIK</sequence>